<evidence type="ECO:0000259" key="1">
    <source>
        <dbReference type="Pfam" id="PF18228"/>
    </source>
</evidence>
<accession>A0ABN2JD11</accession>
<dbReference type="Proteomes" id="UP001500618">
    <property type="component" value="Unassembled WGS sequence"/>
</dbReference>
<dbReference type="InterPro" id="IPR040509">
    <property type="entry name" value="CdiI_C"/>
</dbReference>
<comment type="caution">
    <text evidence="2">The sequence shown here is derived from an EMBL/GenBank/DDBJ whole genome shotgun (WGS) entry which is preliminary data.</text>
</comment>
<keyword evidence="3" id="KW-1185">Reference proteome</keyword>
<dbReference type="CDD" id="cd20699">
    <property type="entry name" value="CdiI_ECL-like"/>
    <property type="match status" value="1"/>
</dbReference>
<sequence>MFAIELESQEASGDRTGSLGEAVGRIVIGEFVETFRAPLGFWSESDYRRSWRQAFDALKDDPNSRSCLLVSMTDPESTNFLTCWPMYRDGDNVYIQNAIIFLDELESGFDTGEPWASIGPRCAIDEDGNRIF</sequence>
<evidence type="ECO:0000313" key="3">
    <source>
        <dbReference type="Proteomes" id="UP001500618"/>
    </source>
</evidence>
<feature type="domain" description="CdiI C-terminal" evidence="1">
    <location>
        <begin position="37"/>
        <end position="131"/>
    </location>
</feature>
<dbReference type="Pfam" id="PF18228">
    <property type="entry name" value="CdiI_N"/>
    <property type="match status" value="1"/>
</dbReference>
<organism evidence="2 3">
    <name type="scientific">Fodinicola feengrottensis</name>
    <dbReference type="NCBI Taxonomy" id="435914"/>
    <lineage>
        <taxon>Bacteria</taxon>
        <taxon>Bacillati</taxon>
        <taxon>Actinomycetota</taxon>
        <taxon>Actinomycetes</taxon>
        <taxon>Mycobacteriales</taxon>
        <taxon>Fodinicola</taxon>
    </lineage>
</organism>
<dbReference type="EMBL" id="BAAANY010000055">
    <property type="protein sequence ID" value="GAA1722901.1"/>
    <property type="molecule type" value="Genomic_DNA"/>
</dbReference>
<protein>
    <recommendedName>
        <fullName evidence="1">CdiI C-terminal domain-containing protein</fullName>
    </recommendedName>
</protein>
<name>A0ABN2JD11_9ACTN</name>
<proteinExistence type="predicted"/>
<evidence type="ECO:0000313" key="2">
    <source>
        <dbReference type="EMBL" id="GAA1722901.1"/>
    </source>
</evidence>
<reference evidence="2 3" key="1">
    <citation type="journal article" date="2019" name="Int. J. Syst. Evol. Microbiol.">
        <title>The Global Catalogue of Microorganisms (GCM) 10K type strain sequencing project: providing services to taxonomists for standard genome sequencing and annotation.</title>
        <authorList>
            <consortium name="The Broad Institute Genomics Platform"/>
            <consortium name="The Broad Institute Genome Sequencing Center for Infectious Disease"/>
            <person name="Wu L."/>
            <person name="Ma J."/>
        </authorList>
    </citation>
    <scope>NUCLEOTIDE SEQUENCE [LARGE SCALE GENOMIC DNA]</scope>
    <source>
        <strain evidence="2 3">JCM 14718</strain>
    </source>
</reference>
<dbReference type="InterPro" id="IPR053755">
    <property type="entry name" value="CDI_immunity_sf"/>
</dbReference>
<dbReference type="RefSeq" id="WP_279582717.1">
    <property type="nucleotide sequence ID" value="NZ_BAAANY010000055.1"/>
</dbReference>
<dbReference type="Gene3D" id="3.30.2450.20">
    <property type="match status" value="1"/>
</dbReference>
<gene>
    <name evidence="2" type="ORF">GCM10009765_83600</name>
</gene>